<evidence type="ECO:0000256" key="5">
    <source>
        <dbReference type="ARBA" id="ARBA00022603"/>
    </source>
</evidence>
<dbReference type="GO" id="GO:0003676">
    <property type="term" value="F:nucleic acid binding"/>
    <property type="evidence" value="ECO:0007669"/>
    <property type="project" value="InterPro"/>
</dbReference>
<comment type="catalytic activity">
    <reaction evidence="9">
        <text>guanosine(966) in 16S rRNA + S-adenosyl-L-methionine = N(2)-methylguanosine(966) in 16S rRNA + S-adenosyl-L-homocysteine + H(+)</text>
        <dbReference type="Rhea" id="RHEA:23548"/>
        <dbReference type="Rhea" id="RHEA-COMP:10211"/>
        <dbReference type="Rhea" id="RHEA-COMP:10212"/>
        <dbReference type="ChEBI" id="CHEBI:15378"/>
        <dbReference type="ChEBI" id="CHEBI:57856"/>
        <dbReference type="ChEBI" id="CHEBI:59789"/>
        <dbReference type="ChEBI" id="CHEBI:74269"/>
        <dbReference type="ChEBI" id="CHEBI:74481"/>
        <dbReference type="EC" id="2.1.1.171"/>
    </reaction>
</comment>
<reference evidence="11 12" key="1">
    <citation type="submission" date="2018-06" db="EMBL/GenBank/DDBJ databases">
        <authorList>
            <consortium name="Pathogen Informatics"/>
            <person name="Doyle S."/>
        </authorList>
    </citation>
    <scope>NUCLEOTIDE SEQUENCE [LARGE SCALE GENOMIC DNA]</scope>
    <source>
        <strain evidence="11 12">NCTC8261</strain>
    </source>
</reference>
<evidence type="ECO:0000256" key="2">
    <source>
        <dbReference type="ARBA" id="ARBA00005269"/>
    </source>
</evidence>
<evidence type="ECO:0000313" key="11">
    <source>
        <dbReference type="EMBL" id="SUH34305.1"/>
    </source>
</evidence>
<dbReference type="EC" id="2.1.1.171" evidence="3"/>
<feature type="transmembrane region" description="Helical" evidence="10">
    <location>
        <begin position="201"/>
        <end position="221"/>
    </location>
</feature>
<dbReference type="InterPro" id="IPR029063">
    <property type="entry name" value="SAM-dependent_MTases_sf"/>
</dbReference>
<evidence type="ECO:0000256" key="8">
    <source>
        <dbReference type="ARBA" id="ARBA00033371"/>
    </source>
</evidence>
<dbReference type="EMBL" id="UGXT01000002">
    <property type="protein sequence ID" value="SUH34305.1"/>
    <property type="molecule type" value="Genomic_DNA"/>
</dbReference>
<dbReference type="NCBIfam" id="NF008158">
    <property type="entry name" value="PRK10910.1"/>
    <property type="match status" value="1"/>
</dbReference>
<dbReference type="SUPFAM" id="SSF53335">
    <property type="entry name" value="S-adenosyl-L-methionine-dependent methyltransferases"/>
    <property type="match status" value="1"/>
</dbReference>
<keyword evidence="10" id="KW-1133">Transmembrane helix</keyword>
<dbReference type="Gene3D" id="3.40.50.150">
    <property type="entry name" value="Vaccinia Virus protein VP39"/>
    <property type="match status" value="1"/>
</dbReference>
<evidence type="ECO:0000256" key="10">
    <source>
        <dbReference type="SAM" id="Phobius"/>
    </source>
</evidence>
<keyword evidence="10" id="KW-0812">Transmembrane</keyword>
<protein>
    <recommendedName>
        <fullName evidence="4">Ribosomal RNA small subunit methyltransferase D</fullName>
        <ecNumber evidence="3">2.1.1.171</ecNumber>
    </recommendedName>
    <alternativeName>
        <fullName evidence="7">16S rRNA m2G966 methyltransferase</fullName>
    </alternativeName>
    <alternativeName>
        <fullName evidence="8">rRNA (guanine-N(2)-)-methyltransferase</fullName>
    </alternativeName>
</protein>
<dbReference type="CDD" id="cd02440">
    <property type="entry name" value="AdoMet_MTases"/>
    <property type="match status" value="1"/>
</dbReference>
<sequence>MKKPTHSGSGQIRIIGGQWRGRKLPVPDSPGLRPTTDRVRETLFNWLGSGNGRRPLSGLLCRQRRAGPGGAIALCGQATLLEMDRAVSQQLQKNLATLKANNARVVNTNTLAFLSQPGTPHHVVFVDPPFRKGLLEETLQLLETQGWLADDALIYVESEVEKRSAARSGELGIVSRKRWPDRSLIVCISATRKEKMMLINLGRLLMLFVWAFLILNLVHPFPRPLNIFVNVALVFMALMHGMQLALLKSTIPKEGPQMTTGEKIRIFLFGVFELLVWQKKFKNKK</sequence>
<dbReference type="Pfam" id="PF03602">
    <property type="entry name" value="Cons_hypoth95"/>
    <property type="match status" value="1"/>
</dbReference>
<keyword evidence="6 11" id="KW-0808">Transferase</keyword>
<dbReference type="Pfam" id="PF06611">
    <property type="entry name" value="DUF1145"/>
    <property type="match status" value="1"/>
</dbReference>
<evidence type="ECO:0000256" key="1">
    <source>
        <dbReference type="ARBA" id="ARBA00002649"/>
    </source>
</evidence>
<dbReference type="PROSITE" id="PS00092">
    <property type="entry name" value="N6_MTASE"/>
    <property type="match status" value="1"/>
</dbReference>
<dbReference type="InterPro" id="IPR004398">
    <property type="entry name" value="RNA_MeTrfase_RsmD"/>
</dbReference>
<comment type="function">
    <text evidence="1">Specifically methylates the guanine in position 966 of 16S rRNA in the assembled 30S particle.</text>
</comment>
<feature type="transmembrane region" description="Helical" evidence="10">
    <location>
        <begin position="227"/>
        <end position="247"/>
    </location>
</feature>
<dbReference type="InterPro" id="IPR009525">
    <property type="entry name" value="DUF1145"/>
</dbReference>
<proteinExistence type="inferred from homology"/>
<dbReference type="PANTHER" id="PTHR38775:SF1">
    <property type="entry name" value="INNER MEMBRANE PROTEIN"/>
    <property type="match status" value="1"/>
</dbReference>
<dbReference type="GO" id="GO:0052913">
    <property type="term" value="F:16S rRNA (guanine(966)-N(2))-methyltransferase activity"/>
    <property type="evidence" value="ECO:0007669"/>
    <property type="project" value="UniProtKB-EC"/>
</dbReference>
<dbReference type="InterPro" id="IPR002052">
    <property type="entry name" value="DNA_methylase_N6_adenine_CS"/>
</dbReference>
<evidence type="ECO:0000256" key="4">
    <source>
        <dbReference type="ARBA" id="ARBA00013682"/>
    </source>
</evidence>
<gene>
    <name evidence="11" type="primary">rsmD</name>
    <name evidence="11" type="ORF">NCTC8261_00484</name>
</gene>
<dbReference type="NCBIfam" id="TIGR00095">
    <property type="entry name" value="16S rRNA (guanine(966)-N(2))-methyltransferase RsmD"/>
    <property type="match status" value="1"/>
</dbReference>
<name>A0A379WJE3_SALET</name>
<dbReference type="PANTHER" id="PTHR38775">
    <property type="entry name" value="INNER MEMBRANE PROTEIN-RELATED"/>
    <property type="match status" value="1"/>
</dbReference>
<evidence type="ECO:0000256" key="3">
    <source>
        <dbReference type="ARBA" id="ARBA00012141"/>
    </source>
</evidence>
<accession>A0A379WJE3</accession>
<organism evidence="11 12">
    <name type="scientific">Salmonella enterica I</name>
    <dbReference type="NCBI Taxonomy" id="59201"/>
    <lineage>
        <taxon>Bacteria</taxon>
        <taxon>Pseudomonadati</taxon>
        <taxon>Pseudomonadota</taxon>
        <taxon>Gammaproteobacteria</taxon>
        <taxon>Enterobacterales</taxon>
        <taxon>Enterobacteriaceae</taxon>
        <taxon>Salmonella</taxon>
    </lineage>
</organism>
<keyword evidence="10" id="KW-0472">Membrane</keyword>
<dbReference type="AlphaFoldDB" id="A0A379WJE3"/>
<evidence type="ECO:0000256" key="6">
    <source>
        <dbReference type="ARBA" id="ARBA00022679"/>
    </source>
</evidence>
<evidence type="ECO:0000256" key="7">
    <source>
        <dbReference type="ARBA" id="ARBA00031268"/>
    </source>
</evidence>
<dbReference type="Proteomes" id="UP000254712">
    <property type="component" value="Unassembled WGS sequence"/>
</dbReference>
<keyword evidence="5 11" id="KW-0489">Methyltransferase</keyword>
<evidence type="ECO:0000256" key="9">
    <source>
        <dbReference type="ARBA" id="ARBA00048326"/>
    </source>
</evidence>
<evidence type="ECO:0000313" key="12">
    <source>
        <dbReference type="Proteomes" id="UP000254712"/>
    </source>
</evidence>
<comment type="similarity">
    <text evidence="2">Belongs to the methyltransferase superfamily. RsmD family.</text>
</comment>